<feature type="transmembrane region" description="Helical" evidence="1">
    <location>
        <begin position="29"/>
        <end position="54"/>
    </location>
</feature>
<evidence type="ECO:0000313" key="2">
    <source>
        <dbReference type="EMBL" id="WAR06953.1"/>
    </source>
</evidence>
<proteinExistence type="predicted"/>
<sequence>MTRNADCTNNKSQWMNGSLPRCPTEKSTYVVPVMLGVYMLMVHVLLLNLLIAIFSKTYTKVHLKAYQHWYKLRYELILEYSERPSLCPPLIVFCHVWQNFFDSFVKGNLFALEKILLFVVHFQKTTRRFWINGKNEWFLK</sequence>
<evidence type="ECO:0000256" key="1">
    <source>
        <dbReference type="SAM" id="Phobius"/>
    </source>
</evidence>
<reference evidence="2" key="1">
    <citation type="submission" date="2022-11" db="EMBL/GenBank/DDBJ databases">
        <title>Centuries of genome instability and evolution in soft-shell clam transmissible cancer (bioRxiv).</title>
        <authorList>
            <person name="Hart S.F.M."/>
            <person name="Yonemitsu M.A."/>
            <person name="Giersch R.M."/>
            <person name="Beal B.F."/>
            <person name="Arriagada G."/>
            <person name="Davis B.W."/>
            <person name="Ostrander E.A."/>
            <person name="Goff S.P."/>
            <person name="Metzger M.J."/>
        </authorList>
    </citation>
    <scope>NUCLEOTIDE SEQUENCE</scope>
    <source>
        <strain evidence="2">MELC-2E11</strain>
        <tissue evidence="2">Siphon/mantle</tissue>
    </source>
</reference>
<evidence type="ECO:0000313" key="3">
    <source>
        <dbReference type="Proteomes" id="UP001164746"/>
    </source>
</evidence>
<name>A0ABY7EE28_MYAAR</name>
<dbReference type="EMBL" id="CP111017">
    <property type="protein sequence ID" value="WAR06953.1"/>
    <property type="molecule type" value="Genomic_DNA"/>
</dbReference>
<keyword evidence="1" id="KW-0472">Membrane</keyword>
<dbReference type="Proteomes" id="UP001164746">
    <property type="component" value="Chromosome 6"/>
</dbReference>
<dbReference type="PANTHER" id="PTHR13800">
    <property type="entry name" value="TRANSIENT RECEPTOR POTENTIAL CATION CHANNEL, SUBFAMILY M, MEMBER 6"/>
    <property type="match status" value="1"/>
</dbReference>
<keyword evidence="3" id="KW-1185">Reference proteome</keyword>
<organism evidence="2 3">
    <name type="scientific">Mya arenaria</name>
    <name type="common">Soft-shell clam</name>
    <dbReference type="NCBI Taxonomy" id="6604"/>
    <lineage>
        <taxon>Eukaryota</taxon>
        <taxon>Metazoa</taxon>
        <taxon>Spiralia</taxon>
        <taxon>Lophotrochozoa</taxon>
        <taxon>Mollusca</taxon>
        <taxon>Bivalvia</taxon>
        <taxon>Autobranchia</taxon>
        <taxon>Heteroconchia</taxon>
        <taxon>Euheterodonta</taxon>
        <taxon>Imparidentia</taxon>
        <taxon>Neoheterodontei</taxon>
        <taxon>Myida</taxon>
        <taxon>Myoidea</taxon>
        <taxon>Myidae</taxon>
        <taxon>Mya</taxon>
    </lineage>
</organism>
<keyword evidence="1" id="KW-1133">Transmembrane helix</keyword>
<dbReference type="InterPro" id="IPR050927">
    <property type="entry name" value="TRPM"/>
</dbReference>
<accession>A0ABY7EE28</accession>
<protein>
    <submittedName>
        <fullName evidence="2">TRPM3-like protein</fullName>
    </submittedName>
</protein>
<gene>
    <name evidence="2" type="ORF">MAR_016911</name>
</gene>
<dbReference type="PANTHER" id="PTHR13800:SF12">
    <property type="entry name" value="TRANSIENT RECEPTOR POTENTIAL CATION CHANNEL SUBFAMILY M MEMBER-LIKE 2"/>
    <property type="match status" value="1"/>
</dbReference>
<keyword evidence="1" id="KW-0812">Transmembrane</keyword>